<comment type="caution">
    <text evidence="1">The sequence shown here is derived from an EMBL/GenBank/DDBJ whole genome shotgun (WGS) entry which is preliminary data.</text>
</comment>
<dbReference type="RefSeq" id="WP_176129871.1">
    <property type="nucleotide sequence ID" value="NZ_CADDZZ010000003.1"/>
</dbReference>
<dbReference type="Proteomes" id="UP000645612">
    <property type="component" value="Unassembled WGS sequence"/>
</dbReference>
<proteinExistence type="predicted"/>
<organism evidence="1 2">
    <name type="scientific">Burkholderia cepacia</name>
    <name type="common">Pseudomonas cepacia</name>
    <dbReference type="NCBI Taxonomy" id="292"/>
    <lineage>
        <taxon>Bacteria</taxon>
        <taxon>Pseudomonadati</taxon>
        <taxon>Pseudomonadota</taxon>
        <taxon>Betaproteobacteria</taxon>
        <taxon>Burkholderiales</taxon>
        <taxon>Burkholderiaceae</taxon>
        <taxon>Burkholderia</taxon>
        <taxon>Burkholderia cepacia complex</taxon>
    </lineage>
</organism>
<name>A0A8I1B606_BURCE</name>
<evidence type="ECO:0000313" key="2">
    <source>
        <dbReference type="Proteomes" id="UP000645612"/>
    </source>
</evidence>
<gene>
    <name evidence="1" type="ORF">JAO13_36375</name>
</gene>
<reference evidence="1" key="1">
    <citation type="submission" date="2020-12" db="EMBL/GenBank/DDBJ databases">
        <title>Burkholderia cepacia complex in Mexico.</title>
        <authorList>
            <person name="Estrada P."/>
        </authorList>
    </citation>
    <scope>NUCLEOTIDE SEQUENCE</scope>
    <source>
        <strain evidence="1">871</strain>
    </source>
</reference>
<dbReference type="EMBL" id="JAEDXG010000056">
    <property type="protein sequence ID" value="MBH9701924.1"/>
    <property type="molecule type" value="Genomic_DNA"/>
</dbReference>
<sequence>MIDPGISRSGPPAWPPPLLDNLIRRLIFELNKVRQSFKTRTGTNDYFSENYACSENSSQVMVDREPRDPGLFKR</sequence>
<evidence type="ECO:0000313" key="1">
    <source>
        <dbReference type="EMBL" id="MBH9701924.1"/>
    </source>
</evidence>
<dbReference type="AlphaFoldDB" id="A0A8I1B606"/>
<protein>
    <submittedName>
        <fullName evidence="1">Uncharacterized protein</fullName>
    </submittedName>
</protein>
<accession>A0A8I1B606</accession>